<evidence type="ECO:0008006" key="3">
    <source>
        <dbReference type="Google" id="ProtNLM"/>
    </source>
</evidence>
<name>A0A1T4ULD6_9GAMM</name>
<proteinExistence type="predicted"/>
<evidence type="ECO:0000313" key="2">
    <source>
        <dbReference type="Proteomes" id="UP000190162"/>
    </source>
</evidence>
<dbReference type="OrthoDB" id="5916324at2"/>
<keyword evidence="2" id="KW-1185">Reference proteome</keyword>
<evidence type="ECO:0000313" key="1">
    <source>
        <dbReference type="EMBL" id="SKA53410.1"/>
    </source>
</evidence>
<dbReference type="Proteomes" id="UP000190162">
    <property type="component" value="Unassembled WGS sequence"/>
</dbReference>
<organism evidence="1 2">
    <name type="scientific">Enterovibrio nigricans DSM 22720</name>
    <dbReference type="NCBI Taxonomy" id="1121868"/>
    <lineage>
        <taxon>Bacteria</taxon>
        <taxon>Pseudomonadati</taxon>
        <taxon>Pseudomonadota</taxon>
        <taxon>Gammaproteobacteria</taxon>
        <taxon>Vibrionales</taxon>
        <taxon>Vibrionaceae</taxon>
        <taxon>Enterovibrio</taxon>
    </lineage>
</organism>
<dbReference type="EMBL" id="FUXU01000020">
    <property type="protein sequence ID" value="SKA53410.1"/>
    <property type="molecule type" value="Genomic_DNA"/>
</dbReference>
<gene>
    <name evidence="1" type="ORF">SAMN02745132_01963</name>
</gene>
<accession>A0A1T4ULD6</accession>
<dbReference type="RefSeq" id="WP_078752344.1">
    <property type="nucleotide sequence ID" value="NZ_FUXU01000020.1"/>
</dbReference>
<reference evidence="2" key="1">
    <citation type="submission" date="2017-02" db="EMBL/GenBank/DDBJ databases">
        <authorList>
            <person name="Varghese N."/>
            <person name="Submissions S."/>
        </authorList>
    </citation>
    <scope>NUCLEOTIDE SEQUENCE [LARGE SCALE GENOMIC DNA]</scope>
    <source>
        <strain evidence="2">DSM 22720</strain>
    </source>
</reference>
<sequence length="147" mass="17012">MHSIDNWLEDISAWYDNENLQYPVLAQLIKSPPAELFSSPVSPEKSDSLAYFFDACFKLHRHEESQLNTDSAYSYLHFSYAKLQQLASHSSSEVDVRRWSIKKLDQVIVAMMEFCQKQGSDDWLKESEMLVELHISFMLGQSNLNVS</sequence>
<dbReference type="AlphaFoldDB" id="A0A1T4ULD6"/>
<protein>
    <recommendedName>
        <fullName evidence="3">Transcriptional regulator</fullName>
    </recommendedName>
</protein>